<feature type="domain" description="Heterokaryon incompatibility" evidence="1">
    <location>
        <begin position="86"/>
        <end position="135"/>
    </location>
</feature>
<protein>
    <recommendedName>
        <fullName evidence="1">Heterokaryon incompatibility domain-containing protein</fullName>
    </recommendedName>
</protein>
<gene>
    <name evidence="2" type="ORF">B0T14DRAFT_565123</name>
</gene>
<name>A0AA39WYR0_9PEZI</name>
<sequence>MQPGKTMDEDCSDDSPLMVAIRPPDAKALAGSHVNWTLGLRWLQDCCEHHEECTHERVQVGGLPDGFRLIGVNRRCIMEAQGNCQFVALSYIWGRHTDPTKLFATRSNRETLKIEVTLSALDLPKTVEDAIEAYR</sequence>
<proteinExistence type="predicted"/>
<dbReference type="PANTHER" id="PTHR33112:SF12">
    <property type="entry name" value="HETEROKARYON INCOMPATIBILITY DOMAIN-CONTAINING PROTEIN"/>
    <property type="match status" value="1"/>
</dbReference>
<dbReference type="AlphaFoldDB" id="A0AA39WYR0"/>
<keyword evidence="3" id="KW-1185">Reference proteome</keyword>
<dbReference type="Proteomes" id="UP001175000">
    <property type="component" value="Unassembled WGS sequence"/>
</dbReference>
<dbReference type="Pfam" id="PF06985">
    <property type="entry name" value="HET"/>
    <property type="match status" value="1"/>
</dbReference>
<dbReference type="EMBL" id="JAULSU010000003">
    <property type="protein sequence ID" value="KAK0623802.1"/>
    <property type="molecule type" value="Genomic_DNA"/>
</dbReference>
<dbReference type="InterPro" id="IPR010730">
    <property type="entry name" value="HET"/>
</dbReference>
<organism evidence="2 3">
    <name type="scientific">Immersiella caudata</name>
    <dbReference type="NCBI Taxonomy" id="314043"/>
    <lineage>
        <taxon>Eukaryota</taxon>
        <taxon>Fungi</taxon>
        <taxon>Dikarya</taxon>
        <taxon>Ascomycota</taxon>
        <taxon>Pezizomycotina</taxon>
        <taxon>Sordariomycetes</taxon>
        <taxon>Sordariomycetidae</taxon>
        <taxon>Sordariales</taxon>
        <taxon>Lasiosphaeriaceae</taxon>
        <taxon>Immersiella</taxon>
    </lineage>
</organism>
<dbReference type="PANTHER" id="PTHR33112">
    <property type="entry name" value="DOMAIN PROTEIN, PUTATIVE-RELATED"/>
    <property type="match status" value="1"/>
</dbReference>
<comment type="caution">
    <text evidence="2">The sequence shown here is derived from an EMBL/GenBank/DDBJ whole genome shotgun (WGS) entry which is preliminary data.</text>
</comment>
<accession>A0AA39WYR0</accession>
<evidence type="ECO:0000313" key="2">
    <source>
        <dbReference type="EMBL" id="KAK0623802.1"/>
    </source>
</evidence>
<evidence type="ECO:0000313" key="3">
    <source>
        <dbReference type="Proteomes" id="UP001175000"/>
    </source>
</evidence>
<reference evidence="2" key="1">
    <citation type="submission" date="2023-06" db="EMBL/GenBank/DDBJ databases">
        <title>Genome-scale phylogeny and comparative genomics of the fungal order Sordariales.</title>
        <authorList>
            <consortium name="Lawrence Berkeley National Laboratory"/>
            <person name="Hensen N."/>
            <person name="Bonometti L."/>
            <person name="Westerberg I."/>
            <person name="Brannstrom I.O."/>
            <person name="Guillou S."/>
            <person name="Cros-Aarteil S."/>
            <person name="Calhoun S."/>
            <person name="Haridas S."/>
            <person name="Kuo A."/>
            <person name="Mondo S."/>
            <person name="Pangilinan J."/>
            <person name="Riley R."/>
            <person name="Labutti K."/>
            <person name="Andreopoulos B."/>
            <person name="Lipzen A."/>
            <person name="Chen C."/>
            <person name="Yanf M."/>
            <person name="Daum C."/>
            <person name="Ng V."/>
            <person name="Clum A."/>
            <person name="Steindorff A."/>
            <person name="Ohm R."/>
            <person name="Martin F."/>
            <person name="Silar P."/>
            <person name="Natvig D."/>
            <person name="Lalanne C."/>
            <person name="Gautier V."/>
            <person name="Ament-Velasquez S.L."/>
            <person name="Kruys A."/>
            <person name="Hutchinson M.I."/>
            <person name="Powell A.J."/>
            <person name="Barry K."/>
            <person name="Miller A.N."/>
            <person name="Grigoriev I.V."/>
            <person name="Debuchy R."/>
            <person name="Gladieux P."/>
            <person name="Thoren M.H."/>
            <person name="Johannesson H."/>
        </authorList>
    </citation>
    <scope>NUCLEOTIDE SEQUENCE</scope>
    <source>
        <strain evidence="2">CBS 606.72</strain>
    </source>
</reference>
<evidence type="ECO:0000259" key="1">
    <source>
        <dbReference type="Pfam" id="PF06985"/>
    </source>
</evidence>